<keyword evidence="9" id="KW-0732">Signal</keyword>
<keyword evidence="7" id="KW-0862">Zinc</keyword>
<dbReference type="RefSeq" id="XP_070853734.1">
    <property type="nucleotide sequence ID" value="XM_070997633.1"/>
</dbReference>
<evidence type="ECO:0000256" key="7">
    <source>
        <dbReference type="ARBA" id="ARBA00022833"/>
    </source>
</evidence>
<comment type="similarity">
    <text evidence="3">Belongs to the peptidase M13 family.</text>
</comment>
<dbReference type="PANTHER" id="PTHR11733:SF167">
    <property type="entry name" value="FI17812P1-RELATED"/>
    <property type="match status" value="1"/>
</dbReference>
<dbReference type="InterPro" id="IPR000718">
    <property type="entry name" value="Peptidase_M13"/>
</dbReference>
<feature type="domain" description="Peptidase M13 N-terminal" evidence="11">
    <location>
        <begin position="48"/>
        <end position="421"/>
    </location>
</feature>
<keyword evidence="12" id="KW-1185">Reference proteome</keyword>
<evidence type="ECO:0000256" key="2">
    <source>
        <dbReference type="ARBA" id="ARBA00004401"/>
    </source>
</evidence>
<dbReference type="Pfam" id="PF01431">
    <property type="entry name" value="Peptidase_M13"/>
    <property type="match status" value="1"/>
</dbReference>
<keyword evidence="4" id="KW-0645">Protease</keyword>
<evidence type="ECO:0000256" key="3">
    <source>
        <dbReference type="ARBA" id="ARBA00007357"/>
    </source>
</evidence>
<proteinExistence type="inferred from homology"/>
<comment type="subcellular location">
    <subcellularLocation>
        <location evidence="2">Cell membrane</location>
        <topology evidence="2">Single-pass type II membrane protein</topology>
    </subcellularLocation>
</comment>
<evidence type="ECO:0000259" key="10">
    <source>
        <dbReference type="Pfam" id="PF01431"/>
    </source>
</evidence>
<dbReference type="InterPro" id="IPR024079">
    <property type="entry name" value="MetalloPept_cat_dom_sf"/>
</dbReference>
<evidence type="ECO:0000313" key="12">
    <source>
        <dbReference type="Proteomes" id="UP001652628"/>
    </source>
</evidence>
<dbReference type="Proteomes" id="UP001652628">
    <property type="component" value="Chromosome 2L"/>
</dbReference>
<evidence type="ECO:0000256" key="8">
    <source>
        <dbReference type="ARBA" id="ARBA00023049"/>
    </source>
</evidence>
<dbReference type="Gene3D" id="1.10.1380.10">
    <property type="entry name" value="Neutral endopeptidase , domain2"/>
    <property type="match status" value="1"/>
</dbReference>
<dbReference type="GeneID" id="139353436"/>
<dbReference type="InterPro" id="IPR018497">
    <property type="entry name" value="Peptidase_M13_C"/>
</dbReference>
<dbReference type="Pfam" id="PF05649">
    <property type="entry name" value="Peptidase_M13_N"/>
    <property type="match status" value="1"/>
</dbReference>
<dbReference type="PROSITE" id="PS51885">
    <property type="entry name" value="NEPRILYSIN"/>
    <property type="match status" value="1"/>
</dbReference>
<dbReference type="PANTHER" id="PTHR11733">
    <property type="entry name" value="ZINC METALLOPROTEASE FAMILY M13 NEPRILYSIN-RELATED"/>
    <property type="match status" value="1"/>
</dbReference>
<protein>
    <submittedName>
        <fullName evidence="13">Neprilysin-1-like</fullName>
    </submittedName>
</protein>
<name>A0ABM4TUT2_DROSZ</name>
<evidence type="ECO:0000256" key="6">
    <source>
        <dbReference type="ARBA" id="ARBA00022801"/>
    </source>
</evidence>
<comment type="cofactor">
    <cofactor evidence="1">
        <name>Zn(2+)</name>
        <dbReference type="ChEBI" id="CHEBI:29105"/>
    </cofactor>
</comment>
<evidence type="ECO:0000256" key="1">
    <source>
        <dbReference type="ARBA" id="ARBA00001947"/>
    </source>
</evidence>
<evidence type="ECO:0000256" key="5">
    <source>
        <dbReference type="ARBA" id="ARBA00022723"/>
    </source>
</evidence>
<evidence type="ECO:0000256" key="4">
    <source>
        <dbReference type="ARBA" id="ARBA00022670"/>
    </source>
</evidence>
<sequence>MEIIFRTWCLLLFLSFVAGSKIIRSVDSSPNERILNYIEQHGNYSADPCEDFQNYASGRFADLHTDDGHLFMQDHIWSQYIVKLQRLFDLLKDRVFIDENSVEEKVWRFYNTCLTAPNNTRSLRHYLELASPSKNLTWPQFAPFGTLWPKHQFNWMETAAHLERYGSNIFIKLSIEPNERNLESLVATVRYPLGGNMNDVAQVKDLLISIGVRSGRASLLVNSIIKLNSDLQELIKEDHLRDYSRRDIGRGSDHPVEYDDYDSLDSYRQREVQRVPSIYSYLEMVLDPSVDLNEVLTIIDPNYFDSLKRVIEKYDEEVVASYLMVRFSLFVQDLDGSHLNSSSSDCAATVAGQMELASDLLYKNYYLGQEKLKKYTEEVQQIFEAVFRSLMVRLEENKLHFDDDTISQFQRKLFAMTIRVGKLPNNLNHRRFVTKFYDNLSLDADLDFAKAQLNVLKHRTQRYLDQFKGVVSKDTYLFLPEDKNPEPKLHFPQSVIVLPYAMLQEPFFDPQSHDVFKVSLLGFSLARQVMSILHPIKKTTDTKYIYNGLACLNQTTESKDLQLRLDDVASLGLVYDAYFGDKSEFSQTQPAFTNLPLKKLFFINFAQMFVGDEVYVDFGSFDSDKLRLSEAVKNLPAFGEVFNCPTTALLNPPEKCEIF</sequence>
<evidence type="ECO:0000256" key="9">
    <source>
        <dbReference type="SAM" id="SignalP"/>
    </source>
</evidence>
<keyword evidence="8" id="KW-0482">Metalloprotease</keyword>
<evidence type="ECO:0000259" key="11">
    <source>
        <dbReference type="Pfam" id="PF05649"/>
    </source>
</evidence>
<accession>A0ABM4TUT2</accession>
<gene>
    <name evidence="13" type="primary">LOC139353436</name>
</gene>
<organism evidence="12 13">
    <name type="scientific">Drosophila suzukii</name>
    <name type="common">Spotted-wing drosophila fruit fly</name>
    <dbReference type="NCBI Taxonomy" id="28584"/>
    <lineage>
        <taxon>Eukaryota</taxon>
        <taxon>Metazoa</taxon>
        <taxon>Ecdysozoa</taxon>
        <taxon>Arthropoda</taxon>
        <taxon>Hexapoda</taxon>
        <taxon>Insecta</taxon>
        <taxon>Pterygota</taxon>
        <taxon>Neoptera</taxon>
        <taxon>Endopterygota</taxon>
        <taxon>Diptera</taxon>
        <taxon>Brachycera</taxon>
        <taxon>Muscomorpha</taxon>
        <taxon>Ephydroidea</taxon>
        <taxon>Drosophilidae</taxon>
        <taxon>Drosophila</taxon>
        <taxon>Sophophora</taxon>
    </lineage>
</organism>
<feature type="domain" description="Peptidase M13 C-terminal" evidence="10">
    <location>
        <begin position="564"/>
        <end position="658"/>
    </location>
</feature>
<reference evidence="13" key="1">
    <citation type="submission" date="2025-08" db="UniProtKB">
        <authorList>
            <consortium name="RefSeq"/>
        </authorList>
    </citation>
    <scope>IDENTIFICATION</scope>
</reference>
<dbReference type="InterPro" id="IPR008753">
    <property type="entry name" value="Peptidase_M13_N"/>
</dbReference>
<evidence type="ECO:0000313" key="13">
    <source>
        <dbReference type="RefSeq" id="XP_070853734.1"/>
    </source>
</evidence>
<keyword evidence="6" id="KW-0378">Hydrolase</keyword>
<feature type="chain" id="PRO_5047474543" evidence="9">
    <location>
        <begin position="20"/>
        <end position="659"/>
    </location>
</feature>
<dbReference type="InterPro" id="IPR042089">
    <property type="entry name" value="Peptidase_M13_dom_2"/>
</dbReference>
<feature type="signal peptide" evidence="9">
    <location>
        <begin position="1"/>
        <end position="19"/>
    </location>
</feature>
<dbReference type="SUPFAM" id="SSF55486">
    <property type="entry name" value="Metalloproteases ('zincins'), catalytic domain"/>
    <property type="match status" value="1"/>
</dbReference>
<keyword evidence="5" id="KW-0479">Metal-binding</keyword>
<dbReference type="Gene3D" id="3.40.390.10">
    <property type="entry name" value="Collagenase (Catalytic Domain)"/>
    <property type="match status" value="2"/>
</dbReference>